<feature type="compositionally biased region" description="Basic and acidic residues" evidence="1">
    <location>
        <begin position="11"/>
        <end position="32"/>
    </location>
</feature>
<organism evidence="2 3">
    <name type="scientific">Ensete ventricosum</name>
    <name type="common">Abyssinian banana</name>
    <name type="synonym">Musa ensete</name>
    <dbReference type="NCBI Taxonomy" id="4639"/>
    <lineage>
        <taxon>Eukaryota</taxon>
        <taxon>Viridiplantae</taxon>
        <taxon>Streptophyta</taxon>
        <taxon>Embryophyta</taxon>
        <taxon>Tracheophyta</taxon>
        <taxon>Spermatophyta</taxon>
        <taxon>Magnoliopsida</taxon>
        <taxon>Liliopsida</taxon>
        <taxon>Zingiberales</taxon>
        <taxon>Musaceae</taxon>
        <taxon>Ensete</taxon>
    </lineage>
</organism>
<comment type="caution">
    <text evidence="2">The sequence shown here is derived from an EMBL/GenBank/DDBJ whole genome shotgun (WGS) entry which is preliminary data.</text>
</comment>
<evidence type="ECO:0000313" key="3">
    <source>
        <dbReference type="Proteomes" id="UP000287651"/>
    </source>
</evidence>
<gene>
    <name evidence="2" type="ORF">B296_00018101</name>
</gene>
<sequence length="111" mass="12358">MQTCSQAVGAAREERDSKQDEREVGYSPRAEEAQSGVPTENRSHKEKLTTAKTRLNVLEASLEELYQGQLTESLVDKVESLVDRLTEDTKGSMQHLHEVVAELTSKVTLLS</sequence>
<evidence type="ECO:0000313" key="2">
    <source>
        <dbReference type="EMBL" id="RRT82238.1"/>
    </source>
</evidence>
<reference evidence="2 3" key="1">
    <citation type="journal article" date="2014" name="Agronomy (Basel)">
        <title>A Draft Genome Sequence for Ensete ventricosum, the Drought-Tolerant Tree Against Hunger.</title>
        <authorList>
            <person name="Harrison J."/>
            <person name="Moore K.A."/>
            <person name="Paszkiewicz K."/>
            <person name="Jones T."/>
            <person name="Grant M."/>
            <person name="Ambacheew D."/>
            <person name="Muzemil S."/>
            <person name="Studholme D.J."/>
        </authorList>
    </citation>
    <scope>NUCLEOTIDE SEQUENCE [LARGE SCALE GENOMIC DNA]</scope>
</reference>
<name>A0A427B147_ENSVE</name>
<evidence type="ECO:0000256" key="1">
    <source>
        <dbReference type="SAM" id="MobiDB-lite"/>
    </source>
</evidence>
<feature type="region of interest" description="Disordered" evidence="1">
    <location>
        <begin position="1"/>
        <end position="48"/>
    </location>
</feature>
<dbReference type="Proteomes" id="UP000287651">
    <property type="component" value="Unassembled WGS sequence"/>
</dbReference>
<dbReference type="AlphaFoldDB" id="A0A427B147"/>
<accession>A0A427B147</accession>
<dbReference type="EMBL" id="AMZH03000733">
    <property type="protein sequence ID" value="RRT82238.1"/>
    <property type="molecule type" value="Genomic_DNA"/>
</dbReference>
<protein>
    <submittedName>
        <fullName evidence="2">Uncharacterized protein</fullName>
    </submittedName>
</protein>
<proteinExistence type="predicted"/>